<dbReference type="Proteomes" id="UP000199069">
    <property type="component" value="Unassembled WGS sequence"/>
</dbReference>
<evidence type="ECO:0000313" key="4">
    <source>
        <dbReference type="Proteomes" id="UP000199069"/>
    </source>
</evidence>
<sequence length="257" mass="27989">MPLPDESRPGRASELIRRFQAAVDDTGEKPLTVSSSFAAPAAPPRPRQSGEGTGRKGKDQADGKEVVEAGEGKPLFFRSAGLKEKPAADESAPEPSQPTENPPAHPASPPHPVVTQPSLDVPPSVPIPGSTDLLSSPSSPAPATEHEEQELSSLKAREGLSRPTSPAADEKALRTHLHKPDYVAPNRSNRFITRQVRFSPNHCLFFISRSVADEESQTCWIKFCESPPQLRRRRKRVDGSSVLRRRSKFSDAEESLV</sequence>
<protein>
    <submittedName>
        <fullName evidence="2 3">Proteophosphoglycan ppg4</fullName>
    </submittedName>
</protein>
<reference evidence="3 5" key="2">
    <citation type="journal article" date="2018" name="Elife">
        <title>Functional genomics of lipid metabolism in the oleaginous yeast Rhodosporidium toruloides.</title>
        <authorList>
            <person name="Coradetti S.T."/>
            <person name="Pinel D."/>
            <person name="Geiselman G."/>
            <person name="Ito M."/>
            <person name="Mondo S."/>
            <person name="Reilly M.C."/>
            <person name="Cheng Y.F."/>
            <person name="Bauer S."/>
            <person name="Grigoriev I."/>
            <person name="Gladden J.M."/>
            <person name="Simmons B.A."/>
            <person name="Brem R."/>
            <person name="Arkin A.P."/>
            <person name="Skerker J.M."/>
        </authorList>
    </citation>
    <scope>NUCLEOTIDE SEQUENCE [LARGE SCALE GENOMIC DNA]</scope>
    <source>
        <strain evidence="3 5">NBRC 0880</strain>
    </source>
</reference>
<feature type="region of interest" description="Disordered" evidence="1">
    <location>
        <begin position="20"/>
        <end position="178"/>
    </location>
</feature>
<keyword evidence="4" id="KW-1185">Reference proteome</keyword>
<organism evidence="2 4">
    <name type="scientific">Rhodotorula toruloides</name>
    <name type="common">Yeast</name>
    <name type="synonym">Rhodosporidium toruloides</name>
    <dbReference type="NCBI Taxonomy" id="5286"/>
    <lineage>
        <taxon>Eukaryota</taxon>
        <taxon>Fungi</taxon>
        <taxon>Dikarya</taxon>
        <taxon>Basidiomycota</taxon>
        <taxon>Pucciniomycotina</taxon>
        <taxon>Microbotryomycetes</taxon>
        <taxon>Sporidiobolales</taxon>
        <taxon>Sporidiobolaceae</taxon>
        <taxon>Rhodotorula</taxon>
    </lineage>
</organism>
<evidence type="ECO:0000313" key="2">
    <source>
        <dbReference type="EMBL" id="CTR06762.1"/>
    </source>
</evidence>
<dbReference type="OrthoDB" id="10291310at2759"/>
<feature type="compositionally biased region" description="Pro residues" evidence="1">
    <location>
        <begin position="100"/>
        <end position="112"/>
    </location>
</feature>
<accession>A0A0K3CDU0</accession>
<dbReference type="Proteomes" id="UP000239560">
    <property type="component" value="Unassembled WGS sequence"/>
</dbReference>
<dbReference type="EMBL" id="LCTV02000005">
    <property type="protein sequence ID" value="PRQ74923.1"/>
    <property type="molecule type" value="Genomic_DNA"/>
</dbReference>
<dbReference type="EMBL" id="CWKI01000005">
    <property type="protein sequence ID" value="CTR06762.1"/>
    <property type="molecule type" value="Genomic_DNA"/>
</dbReference>
<gene>
    <name evidence="2" type="primary">FGENESH: predicted gene_5.168</name>
    <name evidence="3" type="ORF">AAT19DRAFT_13945</name>
    <name evidence="2" type="ORF">BN2166_0026230</name>
</gene>
<name>A0A0K3CDU0_RHOTO</name>
<evidence type="ECO:0000313" key="5">
    <source>
        <dbReference type="Proteomes" id="UP000239560"/>
    </source>
</evidence>
<dbReference type="AlphaFoldDB" id="A0A0K3CDU0"/>
<evidence type="ECO:0000313" key="3">
    <source>
        <dbReference type="EMBL" id="PRQ74923.1"/>
    </source>
</evidence>
<proteinExistence type="predicted"/>
<reference evidence="2 4" key="1">
    <citation type="submission" date="2015-07" db="EMBL/GenBank/DDBJ databases">
        <authorList>
            <person name="Cajimat M.N.B."/>
            <person name="Milazzo M.L."/>
            <person name="Fulhorst C.F."/>
        </authorList>
    </citation>
    <scope>NUCLEOTIDE SEQUENCE [LARGE SCALE GENOMIC DNA]</scope>
    <source>
        <strain evidence="2">Single colony</strain>
    </source>
</reference>
<evidence type="ECO:0000256" key="1">
    <source>
        <dbReference type="SAM" id="MobiDB-lite"/>
    </source>
</evidence>
<feature type="compositionally biased region" description="Basic and acidic residues" evidence="1">
    <location>
        <begin position="168"/>
        <end position="178"/>
    </location>
</feature>
<feature type="compositionally biased region" description="Basic and acidic residues" evidence="1">
    <location>
        <begin position="53"/>
        <end position="71"/>
    </location>
</feature>